<reference evidence="2 3" key="1">
    <citation type="journal article" date="2024" name="Microbiol. Resour. Announc.">
        <title>Genome annotations for the ascomycete fungi Trichoderma harzianum, Trichoderma aggressivum, and Purpureocillium lilacinum.</title>
        <authorList>
            <person name="Beijen E.P.W."/>
            <person name="Ohm R.A."/>
        </authorList>
    </citation>
    <scope>NUCLEOTIDE SEQUENCE [LARGE SCALE GENOMIC DNA]</scope>
    <source>
        <strain evidence="2 3">CBS 150709</strain>
    </source>
</reference>
<organism evidence="2 3">
    <name type="scientific">Purpureocillium lilacinum</name>
    <name type="common">Paecilomyces lilacinus</name>
    <dbReference type="NCBI Taxonomy" id="33203"/>
    <lineage>
        <taxon>Eukaryota</taxon>
        <taxon>Fungi</taxon>
        <taxon>Dikarya</taxon>
        <taxon>Ascomycota</taxon>
        <taxon>Pezizomycotina</taxon>
        <taxon>Sordariomycetes</taxon>
        <taxon>Hypocreomycetidae</taxon>
        <taxon>Hypocreales</taxon>
        <taxon>Ophiocordycipitaceae</taxon>
        <taxon>Purpureocillium</taxon>
    </lineage>
</organism>
<keyword evidence="3" id="KW-1185">Reference proteome</keyword>
<feature type="region of interest" description="Disordered" evidence="1">
    <location>
        <begin position="91"/>
        <end position="132"/>
    </location>
</feature>
<proteinExistence type="predicted"/>
<protein>
    <submittedName>
        <fullName evidence="2">Uncharacterized protein</fullName>
    </submittedName>
</protein>
<comment type="caution">
    <text evidence="2">The sequence shown here is derived from an EMBL/GenBank/DDBJ whole genome shotgun (WGS) entry which is preliminary data.</text>
</comment>
<evidence type="ECO:0000256" key="1">
    <source>
        <dbReference type="SAM" id="MobiDB-lite"/>
    </source>
</evidence>
<dbReference type="Proteomes" id="UP001287286">
    <property type="component" value="Unassembled WGS sequence"/>
</dbReference>
<sequence length="403" mass="43239">MGRAGHAASPGADIITIHGYRAARRLRRRAGVRGIRAGFCVGGVDGPTAENAQSMCNDAVMTLTMRSSLALHPTSPKLWYYRGYGLSSSIPPDGDHVSKPLPGDPSPRPSSSPSETLEYVQQDSKTSSPPVARQMWAPASYVVHSRVAAGLRRPSKRPLRIWFPKAPLLLGVLMDPCGPPARDPPARRAPPQASATIATCAANNLRPEEDRAASHARTPSPLSPLWAVADLRKSPRARTRPVRRGGRANLERNSHRAAGRVAVPRPPPPPPFELHSPGVSIMDAIYMPSSYVPPRFPFTLLPLSRPGTSVVTDSAGRPAAFPCAHHPGGKKRREAASRAHGVSLIGSCNHLPPPSPSPRVSEDEERGGRTCMVPRRAEVDLFNDVREGRGTTSVETLCDTASL</sequence>
<evidence type="ECO:0000313" key="2">
    <source>
        <dbReference type="EMBL" id="KAK4092707.1"/>
    </source>
</evidence>
<name>A0ABR0C8M3_PURLI</name>
<gene>
    <name evidence="2" type="ORF">Purlil1_2632</name>
</gene>
<accession>A0ABR0C8M3</accession>
<feature type="compositionally biased region" description="Polar residues" evidence="1">
    <location>
        <begin position="119"/>
        <end position="129"/>
    </location>
</feature>
<evidence type="ECO:0000313" key="3">
    <source>
        <dbReference type="Proteomes" id="UP001287286"/>
    </source>
</evidence>
<dbReference type="EMBL" id="JAWRVI010000007">
    <property type="protein sequence ID" value="KAK4092707.1"/>
    <property type="molecule type" value="Genomic_DNA"/>
</dbReference>
<feature type="region of interest" description="Disordered" evidence="1">
    <location>
        <begin position="344"/>
        <end position="369"/>
    </location>
</feature>